<evidence type="ECO:0000313" key="11">
    <source>
        <dbReference type="Proteomes" id="UP000291259"/>
    </source>
</evidence>
<comment type="pathway">
    <text evidence="2">Cofactor biosynthesis; tetrahydrofolate biosynthesis; 2-amino-4-hydroxy-6-hydroxymethyl-7,8-dihydropteridine diphosphate from 7,8-dihydroneopterin triphosphate: step 4/4.</text>
</comment>
<dbReference type="PANTHER" id="PTHR43071:SF1">
    <property type="entry name" value="2-AMINO-4-HYDROXY-6-HYDROXYMETHYLDIHYDROPTERIDINE PYROPHOSPHOKINASE"/>
    <property type="match status" value="1"/>
</dbReference>
<evidence type="ECO:0000256" key="1">
    <source>
        <dbReference type="ARBA" id="ARBA00000198"/>
    </source>
</evidence>
<keyword evidence="5" id="KW-0547">Nucleotide-binding</keyword>
<protein>
    <recommendedName>
        <fullName evidence="3">2-amino-4-hydroxy-6-hydroxymethyldihydropteridine diphosphokinase</fullName>
        <ecNumber evidence="3">2.7.6.3</ecNumber>
    </recommendedName>
</protein>
<dbReference type="GO" id="GO:0005524">
    <property type="term" value="F:ATP binding"/>
    <property type="evidence" value="ECO:0007669"/>
    <property type="project" value="UniProtKB-KW"/>
</dbReference>
<keyword evidence="7" id="KW-0067">ATP-binding</keyword>
<accession>A0A4P6FBF9</accession>
<dbReference type="PANTHER" id="PTHR43071">
    <property type="entry name" value="2-AMINO-4-HYDROXY-6-HYDROXYMETHYLDIHYDROPTERIDINE PYROPHOSPHOKINASE"/>
    <property type="match status" value="1"/>
</dbReference>
<dbReference type="OrthoDB" id="9808041at2"/>
<evidence type="ECO:0000256" key="8">
    <source>
        <dbReference type="ARBA" id="ARBA00022909"/>
    </source>
</evidence>
<evidence type="ECO:0000256" key="3">
    <source>
        <dbReference type="ARBA" id="ARBA00013253"/>
    </source>
</evidence>
<dbReference type="Pfam" id="PF01288">
    <property type="entry name" value="HPPK"/>
    <property type="match status" value="1"/>
</dbReference>
<evidence type="ECO:0000256" key="4">
    <source>
        <dbReference type="ARBA" id="ARBA00022679"/>
    </source>
</evidence>
<feature type="domain" description="7,8-dihydro-6-hydroxymethylpterin-pyrophosphokinase" evidence="9">
    <location>
        <begin position="5"/>
        <end position="137"/>
    </location>
</feature>
<proteinExistence type="predicted"/>
<evidence type="ECO:0000313" key="10">
    <source>
        <dbReference type="EMBL" id="QAY73085.1"/>
    </source>
</evidence>
<dbReference type="SUPFAM" id="SSF55083">
    <property type="entry name" value="6-hydroxymethyl-7,8-dihydropterin pyrophosphokinase, HPPK"/>
    <property type="match status" value="1"/>
</dbReference>
<gene>
    <name evidence="10" type="primary">folK</name>
    <name evidence="10" type="ORF">ET445_06705</name>
</gene>
<dbReference type="GO" id="GO:0046654">
    <property type="term" value="P:tetrahydrofolate biosynthetic process"/>
    <property type="evidence" value="ECO:0007669"/>
    <property type="project" value="UniProtKB-UniPathway"/>
</dbReference>
<dbReference type="GO" id="GO:0003848">
    <property type="term" value="F:2-amino-4-hydroxy-6-hydroxymethyldihydropteridine diphosphokinase activity"/>
    <property type="evidence" value="ECO:0007669"/>
    <property type="project" value="UniProtKB-EC"/>
</dbReference>
<dbReference type="RefSeq" id="WP_129189996.1">
    <property type="nucleotide sequence ID" value="NZ_CP035491.1"/>
</dbReference>
<dbReference type="NCBIfam" id="TIGR01498">
    <property type="entry name" value="folK"/>
    <property type="match status" value="1"/>
</dbReference>
<dbReference type="GO" id="GO:0016301">
    <property type="term" value="F:kinase activity"/>
    <property type="evidence" value="ECO:0007669"/>
    <property type="project" value="UniProtKB-KW"/>
</dbReference>
<dbReference type="EMBL" id="CP035491">
    <property type="protein sequence ID" value="QAY73085.1"/>
    <property type="molecule type" value="Genomic_DNA"/>
</dbReference>
<dbReference type="Proteomes" id="UP000291259">
    <property type="component" value="Chromosome"/>
</dbReference>
<dbReference type="Gene3D" id="3.30.70.560">
    <property type="entry name" value="7,8-Dihydro-6-hydroxymethylpterin-pyrophosphokinase HPPK"/>
    <property type="match status" value="1"/>
</dbReference>
<evidence type="ECO:0000256" key="5">
    <source>
        <dbReference type="ARBA" id="ARBA00022741"/>
    </source>
</evidence>
<dbReference type="KEGG" id="agf:ET445_06705"/>
<evidence type="ECO:0000256" key="2">
    <source>
        <dbReference type="ARBA" id="ARBA00005051"/>
    </source>
</evidence>
<name>A0A4P6FBF9_9MICO</name>
<keyword evidence="11" id="KW-1185">Reference proteome</keyword>
<dbReference type="InterPro" id="IPR000550">
    <property type="entry name" value="Hppk"/>
</dbReference>
<dbReference type="InterPro" id="IPR035907">
    <property type="entry name" value="Hppk_sf"/>
</dbReference>
<dbReference type="UniPathway" id="UPA00077">
    <property type="reaction ID" value="UER00155"/>
</dbReference>
<reference evidence="10 11" key="1">
    <citation type="submission" date="2019-01" db="EMBL/GenBank/DDBJ databases">
        <title>Genome sequencing of strain FW100M-8.</title>
        <authorList>
            <person name="Heo J."/>
            <person name="Kim S.-J."/>
            <person name="Kim J.-S."/>
            <person name="Hong S.-B."/>
            <person name="Kwon S.-W."/>
        </authorList>
    </citation>
    <scope>NUCLEOTIDE SEQUENCE [LARGE SCALE GENOMIC DNA]</scope>
    <source>
        <strain evidence="10 11">FW100M-8</strain>
    </source>
</reference>
<evidence type="ECO:0000256" key="6">
    <source>
        <dbReference type="ARBA" id="ARBA00022777"/>
    </source>
</evidence>
<keyword evidence="4 10" id="KW-0808">Transferase</keyword>
<sequence length="161" mass="17291">MSRAIIAFGANLGDREQTIASAARALADAVGVRLTAVSPVYESVAIKVDGADPDAPGYLNGVLAVETVLEPLALLDLLLDLEAAHGRVRTEHWGDRTLDLDLIDYDGRVVADERLVLPHPRAHERAFVLQPWLDLEPAAELAGFGPIAALRAKAADEVTRR</sequence>
<dbReference type="CDD" id="cd00483">
    <property type="entry name" value="HPPK"/>
    <property type="match status" value="1"/>
</dbReference>
<organism evidence="10 11">
    <name type="scientific">Agromyces protaetiae</name>
    <dbReference type="NCBI Taxonomy" id="2509455"/>
    <lineage>
        <taxon>Bacteria</taxon>
        <taxon>Bacillati</taxon>
        <taxon>Actinomycetota</taxon>
        <taxon>Actinomycetes</taxon>
        <taxon>Micrococcales</taxon>
        <taxon>Microbacteriaceae</taxon>
        <taxon>Agromyces</taxon>
    </lineage>
</organism>
<evidence type="ECO:0000259" key="9">
    <source>
        <dbReference type="Pfam" id="PF01288"/>
    </source>
</evidence>
<dbReference type="GO" id="GO:0046656">
    <property type="term" value="P:folic acid biosynthetic process"/>
    <property type="evidence" value="ECO:0007669"/>
    <property type="project" value="UniProtKB-KW"/>
</dbReference>
<keyword evidence="6 10" id="KW-0418">Kinase</keyword>
<dbReference type="EC" id="2.7.6.3" evidence="3"/>
<comment type="catalytic activity">
    <reaction evidence="1">
        <text>6-hydroxymethyl-7,8-dihydropterin + ATP = (7,8-dihydropterin-6-yl)methyl diphosphate + AMP + H(+)</text>
        <dbReference type="Rhea" id="RHEA:11412"/>
        <dbReference type="ChEBI" id="CHEBI:15378"/>
        <dbReference type="ChEBI" id="CHEBI:30616"/>
        <dbReference type="ChEBI" id="CHEBI:44841"/>
        <dbReference type="ChEBI" id="CHEBI:72950"/>
        <dbReference type="ChEBI" id="CHEBI:456215"/>
        <dbReference type="EC" id="2.7.6.3"/>
    </reaction>
</comment>
<dbReference type="AlphaFoldDB" id="A0A4P6FBF9"/>
<evidence type="ECO:0000256" key="7">
    <source>
        <dbReference type="ARBA" id="ARBA00022840"/>
    </source>
</evidence>
<keyword evidence="8" id="KW-0289">Folate biosynthesis</keyword>